<feature type="compositionally biased region" description="Basic and acidic residues" evidence="1">
    <location>
        <begin position="451"/>
        <end position="470"/>
    </location>
</feature>
<keyword evidence="3" id="KW-1185">Reference proteome</keyword>
<gene>
    <name evidence="2" type="ORF">EJ08DRAFT_335293</name>
</gene>
<feature type="compositionally biased region" description="Basic residues" evidence="1">
    <location>
        <begin position="440"/>
        <end position="450"/>
    </location>
</feature>
<organism evidence="2 3">
    <name type="scientific">Tothia fuscella</name>
    <dbReference type="NCBI Taxonomy" id="1048955"/>
    <lineage>
        <taxon>Eukaryota</taxon>
        <taxon>Fungi</taxon>
        <taxon>Dikarya</taxon>
        <taxon>Ascomycota</taxon>
        <taxon>Pezizomycotina</taxon>
        <taxon>Dothideomycetes</taxon>
        <taxon>Pleosporomycetidae</taxon>
        <taxon>Venturiales</taxon>
        <taxon>Cylindrosympodiaceae</taxon>
        <taxon>Tothia</taxon>
    </lineage>
</organism>
<evidence type="ECO:0000313" key="2">
    <source>
        <dbReference type="EMBL" id="KAF2435373.1"/>
    </source>
</evidence>
<feature type="region of interest" description="Disordered" evidence="1">
    <location>
        <begin position="245"/>
        <end position="269"/>
    </location>
</feature>
<feature type="compositionally biased region" description="Polar residues" evidence="1">
    <location>
        <begin position="398"/>
        <end position="414"/>
    </location>
</feature>
<sequence length="470" mass="53154">MLRSAPRTALGTASNAVRLRIAPAPANIAESREILRVVQRFGEVVTYKHLKHDTFVKAPNSALAIFRSKESVDELLKACPLRFALENVQSYEEDEEDAGLLSEGPGNIEDDYETTSIAHEVDRVNGEELLNRPGTLMDHPPPIPKLNSEPKTPRESGSSILPQRTEFKLIADVWLGHQADYNERTQFWGPFAVDTRDRIQQDLARRVPVFGYSELNEGEEVPVRILRQRQDDMANRETVRDFYNRVIANPTPEPKDPPPDPWNDEPPDEASRFLWRSKKRPRNPLKFAEPPRSIFNDFELMEHGKGEMAWKESTDQYPALGQLDGGSTWNMISDMVSQKSGHKELGKDSFPRIPEEQAELSKHNHASHKSAQMDKANSAKPTPNPVAKQYGTLFKPAKSSSKDTPPAYSISQVSPLGFGEQVLSSMFGEEVREIREGGRYSRRGRKQQRQLRKDDPAEIEALLRRGADDD</sequence>
<reference evidence="2" key="1">
    <citation type="journal article" date="2020" name="Stud. Mycol.">
        <title>101 Dothideomycetes genomes: a test case for predicting lifestyles and emergence of pathogens.</title>
        <authorList>
            <person name="Haridas S."/>
            <person name="Albert R."/>
            <person name="Binder M."/>
            <person name="Bloem J."/>
            <person name="Labutti K."/>
            <person name="Salamov A."/>
            <person name="Andreopoulos B."/>
            <person name="Baker S."/>
            <person name="Barry K."/>
            <person name="Bills G."/>
            <person name="Bluhm B."/>
            <person name="Cannon C."/>
            <person name="Castanera R."/>
            <person name="Culley D."/>
            <person name="Daum C."/>
            <person name="Ezra D."/>
            <person name="Gonzalez J."/>
            <person name="Henrissat B."/>
            <person name="Kuo A."/>
            <person name="Liang C."/>
            <person name="Lipzen A."/>
            <person name="Lutzoni F."/>
            <person name="Magnuson J."/>
            <person name="Mondo S."/>
            <person name="Nolan M."/>
            <person name="Ohm R."/>
            <person name="Pangilinan J."/>
            <person name="Park H.-J."/>
            <person name="Ramirez L."/>
            <person name="Alfaro M."/>
            <person name="Sun H."/>
            <person name="Tritt A."/>
            <person name="Yoshinaga Y."/>
            <person name="Zwiers L.-H."/>
            <person name="Turgeon B."/>
            <person name="Goodwin S."/>
            <person name="Spatafora J."/>
            <person name="Crous P."/>
            <person name="Grigoriev I."/>
        </authorList>
    </citation>
    <scope>NUCLEOTIDE SEQUENCE</scope>
    <source>
        <strain evidence="2">CBS 130266</strain>
    </source>
</reference>
<comment type="caution">
    <text evidence="2">The sequence shown here is derived from an EMBL/GenBank/DDBJ whole genome shotgun (WGS) entry which is preliminary data.</text>
</comment>
<dbReference type="Proteomes" id="UP000800235">
    <property type="component" value="Unassembled WGS sequence"/>
</dbReference>
<accession>A0A9P4P1U0</accession>
<feature type="region of interest" description="Disordered" evidence="1">
    <location>
        <begin position="338"/>
        <end position="415"/>
    </location>
</feature>
<dbReference type="EMBL" id="MU007013">
    <property type="protein sequence ID" value="KAF2435373.1"/>
    <property type="molecule type" value="Genomic_DNA"/>
</dbReference>
<evidence type="ECO:0000256" key="1">
    <source>
        <dbReference type="SAM" id="MobiDB-lite"/>
    </source>
</evidence>
<feature type="compositionally biased region" description="Basic and acidic residues" evidence="1">
    <location>
        <begin position="341"/>
        <end position="362"/>
    </location>
</feature>
<dbReference type="AlphaFoldDB" id="A0A9P4P1U0"/>
<dbReference type="OrthoDB" id="5367448at2759"/>
<evidence type="ECO:0008006" key="4">
    <source>
        <dbReference type="Google" id="ProtNLM"/>
    </source>
</evidence>
<proteinExistence type="predicted"/>
<name>A0A9P4P1U0_9PEZI</name>
<feature type="region of interest" description="Disordered" evidence="1">
    <location>
        <begin position="435"/>
        <end position="470"/>
    </location>
</feature>
<feature type="region of interest" description="Disordered" evidence="1">
    <location>
        <begin position="131"/>
        <end position="159"/>
    </location>
</feature>
<protein>
    <recommendedName>
        <fullName evidence="4">RRM domain-containing protein</fullName>
    </recommendedName>
</protein>
<evidence type="ECO:0000313" key="3">
    <source>
        <dbReference type="Proteomes" id="UP000800235"/>
    </source>
</evidence>